<keyword evidence="1" id="KW-0805">Transcription regulation</keyword>
<dbReference type="Pfam" id="PF12833">
    <property type="entry name" value="HTH_18"/>
    <property type="match status" value="1"/>
</dbReference>
<evidence type="ECO:0000313" key="6">
    <source>
        <dbReference type="Proteomes" id="UP000503162"/>
    </source>
</evidence>
<name>A0A6G8IHJ2_9BURK</name>
<dbReference type="Pfam" id="PF20240">
    <property type="entry name" value="DUF6597"/>
    <property type="match status" value="1"/>
</dbReference>
<evidence type="ECO:0000256" key="1">
    <source>
        <dbReference type="ARBA" id="ARBA00023015"/>
    </source>
</evidence>
<sequence length="272" mass="29110">MPTPPHAHARPGAQALRPSRALAPFVDHYWFGSGRDAAVATLRPDGRVDAVLAHSARGAALSVHGSVTVRTELALQADALYLGIQFRAGQARHFLHVPTPLLTDGALPGEDAFAPALPRLLDLSDPLAAVRAVEAALLQHLGRTPPRASRADALVARIEATRGAERIESLADRFGIGRRQVERCVLEAVGLTPKAFASIERFTHAAACLRAGLPPAHAAFDAGYADQSHLHQAFRRYAATTPARYARGEVAFLQDGKRVPHDHAGHRNPCPI</sequence>
<organism evidence="5 6">
    <name type="scientific">Hydrogenophaga crocea</name>
    <dbReference type="NCBI Taxonomy" id="2716225"/>
    <lineage>
        <taxon>Bacteria</taxon>
        <taxon>Pseudomonadati</taxon>
        <taxon>Pseudomonadota</taxon>
        <taxon>Betaproteobacteria</taxon>
        <taxon>Burkholderiales</taxon>
        <taxon>Comamonadaceae</taxon>
        <taxon>Hydrogenophaga</taxon>
    </lineage>
</organism>
<dbReference type="SUPFAM" id="SSF46689">
    <property type="entry name" value="Homeodomain-like"/>
    <property type="match status" value="1"/>
</dbReference>
<feature type="domain" description="HTH araC/xylS-type" evidence="4">
    <location>
        <begin position="149"/>
        <end position="248"/>
    </location>
</feature>
<dbReference type="GO" id="GO:0003700">
    <property type="term" value="F:DNA-binding transcription factor activity"/>
    <property type="evidence" value="ECO:0007669"/>
    <property type="project" value="InterPro"/>
</dbReference>
<dbReference type="AlphaFoldDB" id="A0A6G8IHJ2"/>
<dbReference type="SMART" id="SM00342">
    <property type="entry name" value="HTH_ARAC"/>
    <property type="match status" value="1"/>
</dbReference>
<dbReference type="InterPro" id="IPR018060">
    <property type="entry name" value="HTH_AraC"/>
</dbReference>
<dbReference type="RefSeq" id="WP_166227203.1">
    <property type="nucleotide sequence ID" value="NZ_CP049989.1"/>
</dbReference>
<accession>A0A6G8IHJ2</accession>
<dbReference type="InterPro" id="IPR046532">
    <property type="entry name" value="DUF6597"/>
</dbReference>
<reference evidence="5 6" key="1">
    <citation type="submission" date="2020-03" db="EMBL/GenBank/DDBJ databases">
        <title>Hydrogenophaga sp. nov. isolated from cyanobacterial mat.</title>
        <authorList>
            <person name="Thorat V."/>
            <person name="Kirdat K."/>
            <person name="Tiwarekar B."/>
            <person name="Costa E.D."/>
            <person name="Yadav A."/>
        </authorList>
    </citation>
    <scope>NUCLEOTIDE SEQUENCE [LARGE SCALE GENOMIC DNA]</scope>
    <source>
        <strain evidence="5 6">BA0156</strain>
    </source>
</reference>
<proteinExistence type="predicted"/>
<dbReference type="PANTHER" id="PTHR46796:SF15">
    <property type="entry name" value="BLL1074 PROTEIN"/>
    <property type="match status" value="1"/>
</dbReference>
<dbReference type="Gene3D" id="1.10.10.60">
    <property type="entry name" value="Homeodomain-like"/>
    <property type="match status" value="1"/>
</dbReference>
<evidence type="ECO:0000256" key="2">
    <source>
        <dbReference type="ARBA" id="ARBA00023125"/>
    </source>
</evidence>
<protein>
    <submittedName>
        <fullName evidence="5">AraC family transcriptional regulator</fullName>
    </submittedName>
</protein>
<evidence type="ECO:0000256" key="3">
    <source>
        <dbReference type="ARBA" id="ARBA00023163"/>
    </source>
</evidence>
<dbReference type="InterPro" id="IPR050204">
    <property type="entry name" value="AraC_XylS_family_regulators"/>
</dbReference>
<keyword evidence="2" id="KW-0238">DNA-binding</keyword>
<dbReference type="KEGG" id="hcz:G9Q37_10805"/>
<dbReference type="InterPro" id="IPR009057">
    <property type="entry name" value="Homeodomain-like_sf"/>
</dbReference>
<dbReference type="GO" id="GO:0043565">
    <property type="term" value="F:sequence-specific DNA binding"/>
    <property type="evidence" value="ECO:0007669"/>
    <property type="project" value="InterPro"/>
</dbReference>
<dbReference type="EMBL" id="CP049989">
    <property type="protein sequence ID" value="QIM52601.1"/>
    <property type="molecule type" value="Genomic_DNA"/>
</dbReference>
<gene>
    <name evidence="5" type="ORF">G9Q37_10805</name>
</gene>
<keyword evidence="3" id="KW-0804">Transcription</keyword>
<dbReference type="PROSITE" id="PS01124">
    <property type="entry name" value="HTH_ARAC_FAMILY_2"/>
    <property type="match status" value="1"/>
</dbReference>
<keyword evidence="6" id="KW-1185">Reference proteome</keyword>
<dbReference type="PANTHER" id="PTHR46796">
    <property type="entry name" value="HTH-TYPE TRANSCRIPTIONAL ACTIVATOR RHAS-RELATED"/>
    <property type="match status" value="1"/>
</dbReference>
<evidence type="ECO:0000259" key="4">
    <source>
        <dbReference type="PROSITE" id="PS01124"/>
    </source>
</evidence>
<dbReference type="Proteomes" id="UP000503162">
    <property type="component" value="Chromosome"/>
</dbReference>
<evidence type="ECO:0000313" key="5">
    <source>
        <dbReference type="EMBL" id="QIM52601.1"/>
    </source>
</evidence>